<accession>A0A2P2JUE1</accession>
<dbReference type="EMBL" id="GGEC01016588">
    <property type="protein sequence ID" value="MBW97071.1"/>
    <property type="molecule type" value="Transcribed_RNA"/>
</dbReference>
<sequence length="353" mass="39758">MSRPQDPRHPFFPFGNPFRMISPKGSQLSPQLLSILNTFEKPLAERLRRLFPKDKNDVLSLNWMKSAIESLCETHTDIKTLITNLELPVADWDERWIDVYLDISAKLLDISNCFISEITRLKQGHLLLQCVLHNLDSNTQEKFMRARSSLDAWGQHICTKNPRLENCQSILDSLVESLNMPKVKNSAKGKVLMRAMYGVKVETVFLCNIFAAALSGSSKNLLALNIPDTFLWAQAYTDLQTSVNLEIKDKFSHGATTVLKELSSVDTVVKKLYPMIQDGFGPIEAEAFQISISHLRRVSEELSQGLDLLAKEVDGFFRILLTGRDALLCNLRASATILDPVLGANVEERVVRS</sequence>
<proteinExistence type="inferred from homology"/>
<evidence type="ECO:0000313" key="6">
    <source>
        <dbReference type="EMBL" id="MBW97071.1"/>
    </source>
</evidence>
<keyword evidence="3" id="KW-1133">Transmembrane helix</keyword>
<dbReference type="AlphaFoldDB" id="A0A2P2JUE1"/>
<dbReference type="EMBL" id="GGEC01016589">
    <property type="protein sequence ID" value="MBW97072.1"/>
    <property type="molecule type" value="Transcribed_RNA"/>
</dbReference>
<organism evidence="6">
    <name type="scientific">Rhizophora mucronata</name>
    <name type="common">Asiatic mangrove</name>
    <dbReference type="NCBI Taxonomy" id="61149"/>
    <lineage>
        <taxon>Eukaryota</taxon>
        <taxon>Viridiplantae</taxon>
        <taxon>Streptophyta</taxon>
        <taxon>Embryophyta</taxon>
        <taxon>Tracheophyta</taxon>
        <taxon>Spermatophyta</taxon>
        <taxon>Magnoliopsida</taxon>
        <taxon>eudicotyledons</taxon>
        <taxon>Gunneridae</taxon>
        <taxon>Pentapetalae</taxon>
        <taxon>rosids</taxon>
        <taxon>fabids</taxon>
        <taxon>Malpighiales</taxon>
        <taxon>Rhizophoraceae</taxon>
        <taxon>Rhizophora</taxon>
    </lineage>
</organism>
<evidence type="ECO:0000256" key="4">
    <source>
        <dbReference type="ARBA" id="ARBA00023136"/>
    </source>
</evidence>
<dbReference type="GO" id="GO:0016020">
    <property type="term" value="C:membrane"/>
    <property type="evidence" value="ECO:0007669"/>
    <property type="project" value="UniProtKB-SubCell"/>
</dbReference>
<comment type="subcellular location">
    <subcellularLocation>
        <location evidence="1">Membrane</location>
        <topology evidence="1">Single-pass membrane protein</topology>
    </subcellularLocation>
</comment>
<evidence type="ECO:0000256" key="3">
    <source>
        <dbReference type="ARBA" id="ARBA00022989"/>
    </source>
</evidence>
<comment type="similarity">
    <text evidence="5">Belongs to the ROH1 family.</text>
</comment>
<dbReference type="InterPro" id="IPR008511">
    <property type="entry name" value="ROH1-like"/>
</dbReference>
<keyword evidence="2" id="KW-0812">Transmembrane</keyword>
<dbReference type="EMBL" id="GGEC01016586">
    <property type="protein sequence ID" value="MBW97069.1"/>
    <property type="molecule type" value="Transcribed_RNA"/>
</dbReference>
<evidence type="ECO:0000256" key="1">
    <source>
        <dbReference type="ARBA" id="ARBA00004167"/>
    </source>
</evidence>
<evidence type="ECO:0000256" key="5">
    <source>
        <dbReference type="ARBA" id="ARBA00035114"/>
    </source>
</evidence>
<keyword evidence="4" id="KW-0472">Membrane</keyword>
<evidence type="ECO:0000256" key="2">
    <source>
        <dbReference type="ARBA" id="ARBA00022692"/>
    </source>
</evidence>
<dbReference type="PANTHER" id="PTHR31509">
    <property type="entry name" value="BPS1-LIKE PROTEIN"/>
    <property type="match status" value="1"/>
</dbReference>
<name>A0A2P2JUE1_RHIMU</name>
<protein>
    <submittedName>
        <fullName evidence="6">Protein BPS1ic</fullName>
    </submittedName>
</protein>
<dbReference type="Pfam" id="PF05633">
    <property type="entry name" value="ROH1-like"/>
    <property type="match status" value="2"/>
</dbReference>
<reference evidence="6" key="1">
    <citation type="submission" date="2018-02" db="EMBL/GenBank/DDBJ databases">
        <title>Rhizophora mucronata_Transcriptome.</title>
        <authorList>
            <person name="Meera S.P."/>
            <person name="Sreeshan A."/>
            <person name="Augustine A."/>
        </authorList>
    </citation>
    <scope>NUCLEOTIDE SEQUENCE</scope>
    <source>
        <tissue evidence="6">Leaf</tissue>
    </source>
</reference>